<accession>A0AAV7XEK5</accession>
<dbReference type="InterPro" id="IPR036770">
    <property type="entry name" value="Ankyrin_rpt-contain_sf"/>
</dbReference>
<dbReference type="PANTHER" id="PTHR46071:SF2">
    <property type="entry name" value="ANKYRIN REPEAT AND BTB_POZ DOMAIN-CONTAINING PROTEIN 2-LIKE PROTEIN"/>
    <property type="match status" value="1"/>
</dbReference>
<feature type="repeat" description="ANK" evidence="3">
    <location>
        <begin position="1131"/>
        <end position="1163"/>
    </location>
</feature>
<feature type="compositionally biased region" description="Low complexity" evidence="4">
    <location>
        <begin position="568"/>
        <end position="586"/>
    </location>
</feature>
<dbReference type="SUPFAM" id="SSF47113">
    <property type="entry name" value="Histone-fold"/>
    <property type="match status" value="1"/>
</dbReference>
<feature type="region of interest" description="Disordered" evidence="4">
    <location>
        <begin position="567"/>
        <end position="586"/>
    </location>
</feature>
<feature type="compositionally biased region" description="Polar residues" evidence="4">
    <location>
        <begin position="522"/>
        <end position="536"/>
    </location>
</feature>
<dbReference type="Pfam" id="PF00023">
    <property type="entry name" value="Ank"/>
    <property type="match status" value="1"/>
</dbReference>
<comment type="caution">
    <text evidence="6">The sequence shown here is derived from an EMBL/GenBank/DDBJ whole genome shotgun (WGS) entry which is preliminary data.</text>
</comment>
<dbReference type="SMART" id="SM00248">
    <property type="entry name" value="ANK"/>
    <property type="match status" value="4"/>
</dbReference>
<dbReference type="PROSITE" id="PS50088">
    <property type="entry name" value="ANK_REPEAT"/>
    <property type="match status" value="2"/>
</dbReference>
<feature type="region of interest" description="Disordered" evidence="4">
    <location>
        <begin position="164"/>
        <end position="199"/>
    </location>
</feature>
<dbReference type="GO" id="GO:0046982">
    <property type="term" value="F:protein heterodimerization activity"/>
    <property type="evidence" value="ECO:0007669"/>
    <property type="project" value="InterPro"/>
</dbReference>
<feature type="domain" description="BTB" evidence="5">
    <location>
        <begin position="1383"/>
        <end position="1444"/>
    </location>
</feature>
<dbReference type="Gene3D" id="3.30.710.10">
    <property type="entry name" value="Potassium Channel Kv1.1, Chain A"/>
    <property type="match status" value="1"/>
</dbReference>
<dbReference type="InterPro" id="IPR059008">
    <property type="entry name" value="ABTB2/3_histone"/>
</dbReference>
<feature type="repeat" description="ANK" evidence="3">
    <location>
        <begin position="1046"/>
        <end position="1078"/>
    </location>
</feature>
<sequence length="1558" mass="172025">MACRHDTRPCLLCRELAGFKPKAKMKQTLKQASENFILKRPDKFPNFLKSSRQSKFWSFGQRSFNRSYSMNGSYRTTGSTLEARRRCTDSLENVILANDDAPPDHVGVTSVSMDNLSYHEGGFENISFDCGSFESIFLGGSASPVERGSPKAPRMFSMEDLRIRSGSGSREAISSQGYSPYPQSPKSLVSPPLPTANLQGNVSSKEHLLEDIPAKDRSPISMSSSAVARPSSGPPATGSPSPPVLLRGPTPANPIASKSLVSISSPPPPQQAQHASPPQHLGPLPQPQQPHPISPATESPVYREQRDREWDRDRDRERERDVRSTPMVPERDTNGMRPSSDGKVQRQMQKPERPLSAVSKFSSKSASSNQMNTVHSTHSAHSNNSAHSNYSSTSTGHLSHQGQTSHASHMTSPAHSGHSGHASRHMVPVNTPTGTGSNTSTAARNLLANFPHHHLSVEELRHLQRRQECTGSSSDENRSSGHASMSDGHTSSSPPADRVDRHHHYRSHLNSVPEDERLSASVMPNQSRPNRKTVQNRSRHRGTPVKLVPCGSGLEDIKLAIQQLTMRSHTSNSTSTYSSLSGSESSEPAVRRLMRHSSLETINTNVTSADEFVWVDSHNRLVELQHLPWSTHDILKVIQNGRVKESMDRVSMETIPRLSYLLQRALVRVAREAQRLSRPLHMCSKHEVASALKIVLCPALADSCIKACLRSAAMFAVSGDQLKQSKSSRAGLQLSVGRFHRWMADVRIGKFVHEYSAVYLAAGLENLVEEMVLQCLPAKADAVLTAAMFEHAIANNGDLWGLLQPYAHLNAGRIASGALSLPRWASISSLNTESTHSSSTTTMLGSSTPGNTPGTTPGNTPSAISLGKSTEQSLLTTCVGSVHELTDLLARIAALPTQPIGRPLAWTHQAVQALFYFMRCSQLEHAEQQAPIQELMYERAYVVLPPLVEWLRIAGAHADHRHATHIDQDDVMQAARLLLPGVDCPIRQIGWEETVAYPRRPGDDSETARRLKLDLAFRMLSTGCRDMVPHALQLLPNTKLNCVNERGLTVLMLACIRNDEATVRLLLEMGADPDMETPPQGAPGCPAVNGETQHWTALTYTALQGNVMIARHLLERGAHVEGGARLSEEKCTETPLQVAAAAGLSDMVQLLLSRGAHTFLSTLIKDSLCYSGAAQRGCYSAISVAAAHGQRTILHQLLTHPLSHYNKEVLSLEEILAEGVSQLTSDRRAARLQGGDDHGENNQPVKLSKTQIKVLQEAMYHSTENNHLDMTLDMRNLGVSWTLHCWMHTLALADDLRLEHMIDQLLQDFLQVWPDDCSTQFVDECLPLLFNIFRYSKNEGTTLLLADIFCTCFGWEPIKPVRDTTLNGGTRIDPKFVNNPELSDVQFLVEGRVFYAHKIVLVTSSPRFRGMLSSRLCEGNPPVVQINDIRYHIFQLVMQFLYNGGCENLQVDSSDVLELMAAANFFQLDGLLQYCEVQCSTMIDLDNIVSMYIHAKVYSAAQLMEYCQGFLLQNMMALLTYDDSVKRLLFGKKLHNHDVLAGLLLTLQARIKARNKLK</sequence>
<dbReference type="InterPro" id="IPR000210">
    <property type="entry name" value="BTB/POZ_dom"/>
</dbReference>
<feature type="compositionally biased region" description="Polar residues" evidence="4">
    <location>
        <begin position="396"/>
        <end position="413"/>
    </location>
</feature>
<dbReference type="PANTHER" id="PTHR46071">
    <property type="entry name" value="ANKYRIN REPEAT AND BTB/POZ DOMAIN-CONTAINING"/>
    <property type="match status" value="1"/>
</dbReference>
<feature type="compositionally biased region" description="Pro residues" evidence="4">
    <location>
        <begin position="284"/>
        <end position="293"/>
    </location>
</feature>
<feature type="compositionally biased region" description="Polar residues" evidence="4">
    <location>
        <begin position="469"/>
        <end position="494"/>
    </location>
</feature>
<feature type="region of interest" description="Disordered" evidence="4">
    <location>
        <begin position="216"/>
        <end position="441"/>
    </location>
</feature>
<dbReference type="PROSITE" id="PS50297">
    <property type="entry name" value="ANK_REP_REGION"/>
    <property type="match status" value="2"/>
</dbReference>
<keyword evidence="1" id="KW-0677">Repeat</keyword>
<dbReference type="SUPFAM" id="SSF54695">
    <property type="entry name" value="POZ domain"/>
    <property type="match status" value="1"/>
</dbReference>
<evidence type="ECO:0000313" key="6">
    <source>
        <dbReference type="EMBL" id="KAJ1524114.1"/>
    </source>
</evidence>
<keyword evidence="2 3" id="KW-0040">ANK repeat</keyword>
<evidence type="ECO:0000256" key="4">
    <source>
        <dbReference type="SAM" id="MobiDB-lite"/>
    </source>
</evidence>
<evidence type="ECO:0000256" key="1">
    <source>
        <dbReference type="ARBA" id="ARBA00022737"/>
    </source>
</evidence>
<dbReference type="CDD" id="cd22913">
    <property type="entry name" value="HFD_ABTB2-like"/>
    <property type="match status" value="1"/>
</dbReference>
<keyword evidence="7" id="KW-1185">Reference proteome</keyword>
<feature type="compositionally biased region" description="Low complexity" evidence="4">
    <location>
        <begin position="356"/>
        <end position="395"/>
    </location>
</feature>
<name>A0AAV7XEK5_9NEOP</name>
<feature type="compositionally biased region" description="Basic and acidic residues" evidence="4">
    <location>
        <begin position="301"/>
        <end position="334"/>
    </location>
</feature>
<dbReference type="InterPro" id="IPR011333">
    <property type="entry name" value="SKP1/BTB/POZ_sf"/>
</dbReference>
<feature type="compositionally biased region" description="Low complexity" evidence="4">
    <location>
        <begin position="221"/>
        <end position="239"/>
    </location>
</feature>
<gene>
    <name evidence="6" type="ORF">ONE63_010648</name>
</gene>
<dbReference type="Pfam" id="PF00651">
    <property type="entry name" value="BTB"/>
    <property type="match status" value="1"/>
</dbReference>
<evidence type="ECO:0000313" key="7">
    <source>
        <dbReference type="Proteomes" id="UP001075354"/>
    </source>
</evidence>
<feature type="compositionally biased region" description="Low complexity" evidence="4">
    <location>
        <begin position="174"/>
        <end position="187"/>
    </location>
</feature>
<dbReference type="CDD" id="cd18491">
    <property type="entry name" value="BACK_ABTB2_like"/>
    <property type="match status" value="1"/>
</dbReference>
<evidence type="ECO:0000259" key="5">
    <source>
        <dbReference type="PROSITE" id="PS50097"/>
    </source>
</evidence>
<dbReference type="FunFam" id="3.30.710.10:FF:000030">
    <property type="entry name" value="Ankyrin repeat and BTB/POZ domain-containing protein BTBD11"/>
    <property type="match status" value="1"/>
</dbReference>
<dbReference type="CDD" id="cd18297">
    <property type="entry name" value="BTB_POZ_ABTB2-like"/>
    <property type="match status" value="1"/>
</dbReference>
<feature type="compositionally biased region" description="Low complexity" evidence="4">
    <location>
        <begin position="271"/>
        <end position="283"/>
    </location>
</feature>
<feature type="region of interest" description="Disordered" evidence="4">
    <location>
        <begin position="832"/>
        <end position="863"/>
    </location>
</feature>
<dbReference type="EMBL" id="JAPTSV010000009">
    <property type="protein sequence ID" value="KAJ1524114.1"/>
    <property type="molecule type" value="Genomic_DNA"/>
</dbReference>
<dbReference type="PROSITE" id="PS50097">
    <property type="entry name" value="BTB"/>
    <property type="match status" value="1"/>
</dbReference>
<dbReference type="InterPro" id="IPR002110">
    <property type="entry name" value="Ankyrin_rpt"/>
</dbReference>
<feature type="region of interest" description="Disordered" evidence="4">
    <location>
        <begin position="464"/>
        <end position="549"/>
    </location>
</feature>
<dbReference type="InterPro" id="IPR052089">
    <property type="entry name" value="Ankyrin-BTB/POZ_domain"/>
</dbReference>
<protein>
    <recommendedName>
        <fullName evidence="5">BTB domain-containing protein</fullName>
    </recommendedName>
</protein>
<dbReference type="SUPFAM" id="SSF48403">
    <property type="entry name" value="Ankyrin repeat"/>
    <property type="match status" value="1"/>
</dbReference>
<evidence type="ECO:0000256" key="3">
    <source>
        <dbReference type="PROSITE-ProRule" id="PRU00023"/>
    </source>
</evidence>
<dbReference type="Proteomes" id="UP001075354">
    <property type="component" value="Chromosome 9"/>
</dbReference>
<evidence type="ECO:0000256" key="2">
    <source>
        <dbReference type="ARBA" id="ARBA00023043"/>
    </source>
</evidence>
<dbReference type="InterPro" id="IPR009072">
    <property type="entry name" value="Histone-fold"/>
</dbReference>
<feature type="compositionally biased region" description="Low complexity" evidence="4">
    <location>
        <begin position="832"/>
        <end position="862"/>
    </location>
</feature>
<dbReference type="Pfam" id="PF26281">
    <property type="entry name" value="Histone_ABTB"/>
    <property type="match status" value="1"/>
</dbReference>
<dbReference type="Gene3D" id="1.10.20.10">
    <property type="entry name" value="Histone, subunit A"/>
    <property type="match status" value="1"/>
</dbReference>
<proteinExistence type="predicted"/>
<reference evidence="6" key="1">
    <citation type="submission" date="2022-12" db="EMBL/GenBank/DDBJ databases">
        <title>Chromosome-level genome assembly of the bean flower thrips Megalurothrips usitatus.</title>
        <authorList>
            <person name="Ma L."/>
            <person name="Liu Q."/>
            <person name="Li H."/>
            <person name="Cai W."/>
        </authorList>
    </citation>
    <scope>NUCLEOTIDE SEQUENCE</scope>
    <source>
        <strain evidence="6">Cailab_2022a</strain>
    </source>
</reference>
<dbReference type="Pfam" id="PF12796">
    <property type="entry name" value="Ank_2"/>
    <property type="match status" value="1"/>
</dbReference>
<dbReference type="Gene3D" id="1.25.40.20">
    <property type="entry name" value="Ankyrin repeat-containing domain"/>
    <property type="match status" value="1"/>
</dbReference>
<organism evidence="6 7">
    <name type="scientific">Megalurothrips usitatus</name>
    <name type="common">bean blossom thrips</name>
    <dbReference type="NCBI Taxonomy" id="439358"/>
    <lineage>
        <taxon>Eukaryota</taxon>
        <taxon>Metazoa</taxon>
        <taxon>Ecdysozoa</taxon>
        <taxon>Arthropoda</taxon>
        <taxon>Hexapoda</taxon>
        <taxon>Insecta</taxon>
        <taxon>Pterygota</taxon>
        <taxon>Neoptera</taxon>
        <taxon>Paraneoptera</taxon>
        <taxon>Thysanoptera</taxon>
        <taxon>Terebrantia</taxon>
        <taxon>Thripoidea</taxon>
        <taxon>Thripidae</taxon>
        <taxon>Megalurothrips</taxon>
    </lineage>
</organism>
<feature type="compositionally biased region" description="Low complexity" evidence="4">
    <location>
        <begin position="428"/>
        <end position="441"/>
    </location>
</feature>
<dbReference type="SMART" id="SM00225">
    <property type="entry name" value="BTB"/>
    <property type="match status" value="1"/>
</dbReference>